<dbReference type="PANTHER" id="PTHR22762:SF67">
    <property type="entry name" value="ALPHA_BETA-GLUCOSIDASE AGDC-RELATED"/>
    <property type="match status" value="1"/>
</dbReference>
<feature type="domain" description="Glycoside hydrolase family 31 TIM barrel" evidence="17">
    <location>
        <begin position="271"/>
        <end position="679"/>
    </location>
</feature>
<dbReference type="InterPro" id="IPR011013">
    <property type="entry name" value="Gal_mutarotase_sf_dom"/>
</dbReference>
<feature type="chain" id="PRO_5008057840" description="Alpha-glucosidase" evidence="16">
    <location>
        <begin position="19"/>
        <end position="889"/>
    </location>
</feature>
<keyword evidence="9" id="KW-0119">Carbohydrate metabolism</keyword>
<evidence type="ECO:0000256" key="9">
    <source>
        <dbReference type="ARBA" id="ARBA00023277"/>
    </source>
</evidence>
<dbReference type="Pfam" id="PF21365">
    <property type="entry name" value="Glyco_hydro_31_3rd"/>
    <property type="match status" value="1"/>
</dbReference>
<dbReference type="InterPro" id="IPR048395">
    <property type="entry name" value="Glyco_hydro_31_C"/>
</dbReference>
<comment type="function">
    <text evidence="13">Glucosidase involved in the degradation of cellulosic biomass. Has both alpha- and beta-glucosidase activity.</text>
</comment>
<dbReference type="EMBL" id="KV441555">
    <property type="protein sequence ID" value="OAG02757.1"/>
    <property type="molecule type" value="Genomic_DNA"/>
</dbReference>
<dbReference type="SUPFAM" id="SSF51011">
    <property type="entry name" value="Glycosyl hydrolase domain"/>
    <property type="match status" value="1"/>
</dbReference>
<dbReference type="InterPro" id="IPR013780">
    <property type="entry name" value="Glyco_hydro_b"/>
</dbReference>
<keyword evidence="5" id="KW-0964">Secreted</keyword>
<evidence type="ECO:0000256" key="11">
    <source>
        <dbReference type="ARBA" id="ARBA00023316"/>
    </source>
</evidence>
<keyword evidence="6 16" id="KW-0732">Signal</keyword>
<organism evidence="20 21">
    <name type="scientific">Paraphaeosphaeria sporulosa</name>
    <dbReference type="NCBI Taxonomy" id="1460663"/>
    <lineage>
        <taxon>Eukaryota</taxon>
        <taxon>Fungi</taxon>
        <taxon>Dikarya</taxon>
        <taxon>Ascomycota</taxon>
        <taxon>Pezizomycotina</taxon>
        <taxon>Dothideomycetes</taxon>
        <taxon>Pleosporomycetidae</taxon>
        <taxon>Pleosporales</taxon>
        <taxon>Massarineae</taxon>
        <taxon>Didymosphaeriaceae</taxon>
        <taxon>Paraphaeosphaeria</taxon>
    </lineage>
</organism>
<dbReference type="GO" id="GO:0004558">
    <property type="term" value="F:alpha-1,4-glucosidase activity"/>
    <property type="evidence" value="ECO:0007669"/>
    <property type="project" value="UniProtKB-EC"/>
</dbReference>
<dbReference type="InterPro" id="IPR030459">
    <property type="entry name" value="Glyco_hydro_31_CS"/>
</dbReference>
<dbReference type="Gene3D" id="2.60.40.1180">
    <property type="entry name" value="Golgi alpha-mannosidase II"/>
    <property type="match status" value="2"/>
</dbReference>
<dbReference type="GO" id="GO:0030246">
    <property type="term" value="F:carbohydrate binding"/>
    <property type="evidence" value="ECO:0007669"/>
    <property type="project" value="InterPro"/>
</dbReference>
<evidence type="ECO:0000313" key="20">
    <source>
        <dbReference type="EMBL" id="OAG02757.1"/>
    </source>
</evidence>
<evidence type="ECO:0000259" key="19">
    <source>
        <dbReference type="Pfam" id="PF21365"/>
    </source>
</evidence>
<dbReference type="SUPFAM" id="SSF74650">
    <property type="entry name" value="Galactose mutarotase-like"/>
    <property type="match status" value="1"/>
</dbReference>
<feature type="domain" description="Glycosyl hydrolase family 31 C-terminal" evidence="19">
    <location>
        <begin position="687"/>
        <end position="775"/>
    </location>
</feature>
<dbReference type="STRING" id="1460663.A0A177C7M7"/>
<evidence type="ECO:0000256" key="8">
    <source>
        <dbReference type="ARBA" id="ARBA00023180"/>
    </source>
</evidence>
<dbReference type="InterPro" id="IPR000322">
    <property type="entry name" value="Glyco_hydro_31_TIM"/>
</dbReference>
<dbReference type="Gene3D" id="3.20.20.80">
    <property type="entry name" value="Glycosidases"/>
    <property type="match status" value="1"/>
</dbReference>
<evidence type="ECO:0000256" key="15">
    <source>
        <dbReference type="SAM" id="MobiDB-lite"/>
    </source>
</evidence>
<keyword evidence="8" id="KW-0325">Glycoprotein</keyword>
<keyword evidence="21" id="KW-1185">Reference proteome</keyword>
<dbReference type="AlphaFoldDB" id="A0A177C7M7"/>
<dbReference type="InterPro" id="IPR025887">
    <property type="entry name" value="Glyco_hydro_31_N_dom"/>
</dbReference>
<dbReference type="CDD" id="cd14752">
    <property type="entry name" value="GH31_N"/>
    <property type="match status" value="1"/>
</dbReference>
<dbReference type="InterPro" id="IPR017853">
    <property type="entry name" value="GH"/>
</dbReference>
<dbReference type="CDD" id="cd06602">
    <property type="entry name" value="GH31_MGAM_SI_GAA"/>
    <property type="match status" value="1"/>
</dbReference>
<evidence type="ECO:0000256" key="2">
    <source>
        <dbReference type="ARBA" id="ARBA00001657"/>
    </source>
</evidence>
<evidence type="ECO:0000259" key="17">
    <source>
        <dbReference type="Pfam" id="PF01055"/>
    </source>
</evidence>
<dbReference type="PROSITE" id="PS51257">
    <property type="entry name" value="PROKAR_LIPOPROTEIN"/>
    <property type="match status" value="1"/>
</dbReference>
<comment type="subcellular location">
    <subcellularLocation>
        <location evidence="3">Secreted</location>
    </subcellularLocation>
</comment>
<dbReference type="GeneID" id="28763820"/>
<gene>
    <name evidence="20" type="ORF">CC84DRAFT_1178353</name>
</gene>
<keyword evidence="11" id="KW-0961">Cell wall biogenesis/degradation</keyword>
<evidence type="ECO:0000313" key="21">
    <source>
        <dbReference type="Proteomes" id="UP000077069"/>
    </source>
</evidence>
<evidence type="ECO:0008006" key="22">
    <source>
        <dbReference type="Google" id="ProtNLM"/>
    </source>
</evidence>
<dbReference type="InParanoid" id="A0A177C7M7"/>
<dbReference type="PANTHER" id="PTHR22762">
    <property type="entry name" value="ALPHA-GLUCOSIDASE"/>
    <property type="match status" value="1"/>
</dbReference>
<evidence type="ECO:0000256" key="16">
    <source>
        <dbReference type="SAM" id="SignalP"/>
    </source>
</evidence>
<dbReference type="GO" id="GO:0005576">
    <property type="term" value="C:extracellular region"/>
    <property type="evidence" value="ECO:0007669"/>
    <property type="project" value="UniProtKB-SubCell"/>
</dbReference>
<comment type="similarity">
    <text evidence="4 14">Belongs to the glycosyl hydrolase 31 family.</text>
</comment>
<dbReference type="GO" id="GO:0071555">
    <property type="term" value="P:cell wall organization"/>
    <property type="evidence" value="ECO:0007669"/>
    <property type="project" value="UniProtKB-KW"/>
</dbReference>
<feature type="signal peptide" evidence="16">
    <location>
        <begin position="1"/>
        <end position="18"/>
    </location>
</feature>
<comment type="catalytic activity">
    <reaction evidence="2">
        <text>Hydrolysis of terminal, non-reducing (1-&gt;4)-linked alpha-D-glucose residues with release of alpha-D-glucose.</text>
        <dbReference type="EC" id="3.2.1.20"/>
    </reaction>
</comment>
<name>A0A177C7M7_9PLEO</name>
<evidence type="ECO:0000256" key="14">
    <source>
        <dbReference type="RuleBase" id="RU361185"/>
    </source>
</evidence>
<keyword evidence="7 14" id="KW-0378">Hydrolase</keyword>
<dbReference type="Pfam" id="PF01055">
    <property type="entry name" value="Glyco_hydro_31_2nd"/>
    <property type="match status" value="1"/>
</dbReference>
<dbReference type="Pfam" id="PF13802">
    <property type="entry name" value="Gal_mutarotas_2"/>
    <property type="match status" value="1"/>
</dbReference>
<keyword evidence="10 14" id="KW-0326">Glycosidase</keyword>
<reference evidence="20 21" key="1">
    <citation type="submission" date="2016-05" db="EMBL/GenBank/DDBJ databases">
        <title>Comparative analysis of secretome profiles of manganese(II)-oxidizing ascomycete fungi.</title>
        <authorList>
            <consortium name="DOE Joint Genome Institute"/>
            <person name="Zeiner C.A."/>
            <person name="Purvine S.O."/>
            <person name="Zink E.M."/>
            <person name="Wu S."/>
            <person name="Pasa-Tolic L."/>
            <person name="Chaput D.L."/>
            <person name="Haridas S."/>
            <person name="Grigoriev I.V."/>
            <person name="Santelli C.M."/>
            <person name="Hansel C.M."/>
        </authorList>
    </citation>
    <scope>NUCLEOTIDE SEQUENCE [LARGE SCALE GENOMIC DNA]</scope>
    <source>
        <strain evidence="20 21">AP3s5-JAC2a</strain>
    </source>
</reference>
<evidence type="ECO:0000256" key="5">
    <source>
        <dbReference type="ARBA" id="ARBA00022525"/>
    </source>
</evidence>
<evidence type="ECO:0000256" key="7">
    <source>
        <dbReference type="ARBA" id="ARBA00022801"/>
    </source>
</evidence>
<accession>A0A177C7M7</accession>
<evidence type="ECO:0000256" key="3">
    <source>
        <dbReference type="ARBA" id="ARBA00004613"/>
    </source>
</evidence>
<evidence type="ECO:0000259" key="18">
    <source>
        <dbReference type="Pfam" id="PF13802"/>
    </source>
</evidence>
<comment type="catalytic activity">
    <reaction evidence="1">
        <text>Hydrolysis of terminal, non-reducing beta-D-glucosyl residues with release of beta-D-glucose.</text>
        <dbReference type="EC" id="3.2.1.21"/>
    </reaction>
</comment>
<feature type="domain" description="Glycoside hydrolase family 31 N-terminal" evidence="18">
    <location>
        <begin position="75"/>
        <end position="226"/>
    </location>
</feature>
<dbReference type="GO" id="GO:0000272">
    <property type="term" value="P:polysaccharide catabolic process"/>
    <property type="evidence" value="ECO:0007669"/>
    <property type="project" value="UniProtKB-KW"/>
</dbReference>
<proteinExistence type="inferred from homology"/>
<dbReference type="RefSeq" id="XP_018033122.1">
    <property type="nucleotide sequence ID" value="XM_018180334.1"/>
</dbReference>
<evidence type="ECO:0000256" key="12">
    <source>
        <dbReference type="ARBA" id="ARBA00023326"/>
    </source>
</evidence>
<evidence type="ECO:0000256" key="4">
    <source>
        <dbReference type="ARBA" id="ARBA00007806"/>
    </source>
</evidence>
<sequence>MRFSTAPVLLGLAGSSCASAIARRQANSLESCPGYAASNVKDEGARLTADLSLAGTACNAYGEDLTNLKLEVEYQTENRLHVKIYDADEQVYQVPESVFPRPDGSEGCEADHSALAFQWTETPFSFRVVRRSTNETLFDTSAASLVFESQYLRVRTSLPDAPHLYGLGEHTDPFQLNTTNYTRTLWNRDAYGVPGGTNLYGHHPIYFDHRGANGTHGVFLLSSSGMDIKIDDTDGQFLEYNALGGILDFYFIAGPTPKDVAVQYSEIVGKPVMQPYWGFGFHQCRYGYRDVYAVAEVVANYSAAGIPLETMWTDIDYMELRRVFTLDPERFPLDKVRELVSYLHEHQQHYVVMVDPATWRGDYEAYNEGVSRDIFQKTPDGKIYVGAVWPGPTVFPDWFHPSTQGYWDDQFLKFFDADKGVDIDALWIDMNEAANFCPYPCSDPDAYANKSGNPPKPPPVRENSGRPIAGFPEDFQPTGTSQRLLARQENSTGQWLGLPGRDLINPEYKIQNAAGSISNLTAPTDIENYGGTHQYDTHNLYGTMMSIASRQALLARRPERRPLVITRSTYAGAGSHVGKWLGDNLSTWHHYRNSISGILQFASIFQIPMVGADVCGFGDNTTETLCSRWAWLGAFYPFYRNHNGFDSIAQEFYMWPTVTEASKNALSTRYRLLDYIYTALHKQSETGLPLLNPLFFHYPEDLATAPIDVQFFFGDALLVSPVTEENSTDVSIYLPKDTFYDFFTHERVDGNGEWVNLTDVAFTTIPLHIRGGSIIPLRAEAANTTTELRKKDFVLYVAVNSTGQAEGSLYLDEGDAVDQPETSLISFTYDNGKLNVGGEFGYATDLVIKEVTVLGGEAGNSTGGYQTKEAASRTFNGPISLSEASTHSF</sequence>
<protein>
    <recommendedName>
        <fullName evidence="22">Alpha-glucosidase</fullName>
    </recommendedName>
</protein>
<feature type="region of interest" description="Disordered" evidence="15">
    <location>
        <begin position="448"/>
        <end position="473"/>
    </location>
</feature>
<evidence type="ECO:0000256" key="6">
    <source>
        <dbReference type="ARBA" id="ARBA00022729"/>
    </source>
</evidence>
<dbReference type="Gene3D" id="2.60.40.1760">
    <property type="entry name" value="glycosyl hydrolase (family 31)"/>
    <property type="match status" value="1"/>
</dbReference>
<keyword evidence="12" id="KW-0624">Polysaccharide degradation</keyword>
<dbReference type="PROSITE" id="PS00707">
    <property type="entry name" value="GLYCOSYL_HYDROL_F31_2"/>
    <property type="match status" value="1"/>
</dbReference>
<evidence type="ECO:0000256" key="1">
    <source>
        <dbReference type="ARBA" id="ARBA00000448"/>
    </source>
</evidence>
<dbReference type="GO" id="GO:0008422">
    <property type="term" value="F:beta-glucosidase activity"/>
    <property type="evidence" value="ECO:0007669"/>
    <property type="project" value="UniProtKB-EC"/>
</dbReference>
<dbReference type="SUPFAM" id="SSF51445">
    <property type="entry name" value="(Trans)glycosidases"/>
    <property type="match status" value="1"/>
</dbReference>
<evidence type="ECO:0000256" key="10">
    <source>
        <dbReference type="ARBA" id="ARBA00023295"/>
    </source>
</evidence>
<dbReference type="Proteomes" id="UP000077069">
    <property type="component" value="Unassembled WGS sequence"/>
</dbReference>
<dbReference type="OrthoDB" id="5839090at2759"/>
<evidence type="ECO:0000256" key="13">
    <source>
        <dbReference type="ARBA" id="ARBA00025512"/>
    </source>
</evidence>